<comment type="catalytic activity">
    <reaction evidence="1">
        <text>a 4-O-methyl-thymidine in DNA + L-cysteinyl-[protein] = a thymidine in DNA + S-methyl-L-cysteinyl-[protein]</text>
        <dbReference type="Rhea" id="RHEA:53428"/>
        <dbReference type="Rhea" id="RHEA-COMP:10131"/>
        <dbReference type="Rhea" id="RHEA-COMP:10132"/>
        <dbReference type="Rhea" id="RHEA-COMP:13555"/>
        <dbReference type="Rhea" id="RHEA-COMP:13556"/>
        <dbReference type="ChEBI" id="CHEBI:29950"/>
        <dbReference type="ChEBI" id="CHEBI:82612"/>
        <dbReference type="ChEBI" id="CHEBI:137386"/>
        <dbReference type="ChEBI" id="CHEBI:137387"/>
        <dbReference type="EC" id="2.1.1.63"/>
    </reaction>
</comment>
<dbReference type="Pfam" id="PF01035">
    <property type="entry name" value="DNA_binding_1"/>
    <property type="match status" value="1"/>
</dbReference>
<dbReference type="NCBIfam" id="TIGR00589">
    <property type="entry name" value="ogt"/>
    <property type="match status" value="1"/>
</dbReference>
<sequence length="186" mass="19439">MATALGFSLFETAIGHCGIAWGERGLAGLLLPEPSVAQTRARMRRLFPQVDEVPPPPEAQAAIQRITALLDGTRDDLLDIALDMSGVPPFHQRVYEVARAIPPGRTLTYGEVAARIGEPGAARAVGQALGHNPFAPVVPCHRVLAAGARSGGFSAGGGVATKLRMLQIEGAQFGEAPGLFDDGRAL</sequence>
<dbReference type="Gene3D" id="1.10.10.10">
    <property type="entry name" value="Winged helix-like DNA-binding domain superfamily/Winged helix DNA-binding domain"/>
    <property type="match status" value="1"/>
</dbReference>
<accession>A0ABW0QID3</accession>
<dbReference type="InterPro" id="IPR036217">
    <property type="entry name" value="MethylDNA_cys_MeTrfase_DNAb"/>
</dbReference>
<name>A0ABW0QID3_9BURK</name>
<evidence type="ECO:0000313" key="8">
    <source>
        <dbReference type="EMBL" id="MFC5523382.1"/>
    </source>
</evidence>
<evidence type="ECO:0000256" key="2">
    <source>
        <dbReference type="ARBA" id="ARBA00022603"/>
    </source>
</evidence>
<evidence type="ECO:0000256" key="1">
    <source>
        <dbReference type="ARBA" id="ARBA00001286"/>
    </source>
</evidence>
<comment type="caution">
    <text evidence="8">The sequence shown here is derived from an EMBL/GenBank/DDBJ whole genome shotgun (WGS) entry which is preliminary data.</text>
</comment>
<keyword evidence="4" id="KW-0227">DNA damage</keyword>
<dbReference type="PANTHER" id="PTHR10815">
    <property type="entry name" value="METHYLATED-DNA--PROTEIN-CYSTEINE METHYLTRANSFERASE"/>
    <property type="match status" value="1"/>
</dbReference>
<keyword evidence="9" id="KW-1185">Reference proteome</keyword>
<comment type="catalytic activity">
    <reaction evidence="6">
        <text>a 6-O-methyl-2'-deoxyguanosine in DNA + L-cysteinyl-[protein] = S-methyl-L-cysteinyl-[protein] + a 2'-deoxyguanosine in DNA</text>
        <dbReference type="Rhea" id="RHEA:24000"/>
        <dbReference type="Rhea" id="RHEA-COMP:10131"/>
        <dbReference type="Rhea" id="RHEA-COMP:10132"/>
        <dbReference type="Rhea" id="RHEA-COMP:11367"/>
        <dbReference type="Rhea" id="RHEA-COMP:11368"/>
        <dbReference type="ChEBI" id="CHEBI:29950"/>
        <dbReference type="ChEBI" id="CHEBI:82612"/>
        <dbReference type="ChEBI" id="CHEBI:85445"/>
        <dbReference type="ChEBI" id="CHEBI:85448"/>
        <dbReference type="EC" id="2.1.1.63"/>
    </reaction>
</comment>
<dbReference type="SUPFAM" id="SSF46767">
    <property type="entry name" value="Methylated DNA-protein cysteine methyltransferase, C-terminal domain"/>
    <property type="match status" value="1"/>
</dbReference>
<dbReference type="EMBL" id="JBHSMX010000065">
    <property type="protein sequence ID" value="MFC5523382.1"/>
    <property type="molecule type" value="Genomic_DNA"/>
</dbReference>
<protein>
    <submittedName>
        <fullName evidence="8">Methylated-DNA--[protein]-cysteine S-methyltransferase</fullName>
        <ecNumber evidence="8">2.1.1.63</ecNumber>
    </submittedName>
</protein>
<evidence type="ECO:0000259" key="7">
    <source>
        <dbReference type="Pfam" id="PF01035"/>
    </source>
</evidence>
<dbReference type="GO" id="GO:0032259">
    <property type="term" value="P:methylation"/>
    <property type="evidence" value="ECO:0007669"/>
    <property type="project" value="UniProtKB-KW"/>
</dbReference>
<dbReference type="PROSITE" id="PS00374">
    <property type="entry name" value="MGMT"/>
    <property type="match status" value="1"/>
</dbReference>
<evidence type="ECO:0000256" key="5">
    <source>
        <dbReference type="ARBA" id="ARBA00023204"/>
    </source>
</evidence>
<dbReference type="InterPro" id="IPR036631">
    <property type="entry name" value="MGMT_N_sf"/>
</dbReference>
<keyword evidence="2 8" id="KW-0489">Methyltransferase</keyword>
<dbReference type="InterPro" id="IPR014048">
    <property type="entry name" value="MethylDNA_cys_MeTrfase_DNA-bd"/>
</dbReference>
<evidence type="ECO:0000256" key="3">
    <source>
        <dbReference type="ARBA" id="ARBA00022679"/>
    </source>
</evidence>
<keyword evidence="5" id="KW-0234">DNA repair</keyword>
<dbReference type="EC" id="2.1.1.63" evidence="8"/>
<dbReference type="CDD" id="cd06445">
    <property type="entry name" value="ATase"/>
    <property type="match status" value="1"/>
</dbReference>
<proteinExistence type="predicted"/>
<dbReference type="Gene3D" id="3.30.160.70">
    <property type="entry name" value="Methylated DNA-protein cysteine methyltransferase domain"/>
    <property type="match status" value="1"/>
</dbReference>
<keyword evidence="3 8" id="KW-0808">Transferase</keyword>
<dbReference type="RefSeq" id="WP_068832867.1">
    <property type="nucleotide sequence ID" value="NZ_JBHSMX010000065.1"/>
</dbReference>
<dbReference type="InterPro" id="IPR001497">
    <property type="entry name" value="MethylDNA_cys_MeTrfase_AS"/>
</dbReference>
<gene>
    <name evidence="8" type="ORF">ACFPP7_21055</name>
</gene>
<dbReference type="Proteomes" id="UP001596084">
    <property type="component" value="Unassembled WGS sequence"/>
</dbReference>
<dbReference type="PANTHER" id="PTHR10815:SF5">
    <property type="entry name" value="METHYLATED-DNA--PROTEIN-CYSTEINE METHYLTRANSFERASE"/>
    <property type="match status" value="1"/>
</dbReference>
<dbReference type="SUPFAM" id="SSF53155">
    <property type="entry name" value="Methylated DNA-protein cysteine methyltransferase domain"/>
    <property type="match status" value="1"/>
</dbReference>
<evidence type="ECO:0000256" key="6">
    <source>
        <dbReference type="ARBA" id="ARBA00049348"/>
    </source>
</evidence>
<dbReference type="InterPro" id="IPR036388">
    <property type="entry name" value="WH-like_DNA-bd_sf"/>
</dbReference>
<evidence type="ECO:0000313" key="9">
    <source>
        <dbReference type="Proteomes" id="UP001596084"/>
    </source>
</evidence>
<reference evidence="9" key="1">
    <citation type="journal article" date="2019" name="Int. J. Syst. Evol. Microbiol.">
        <title>The Global Catalogue of Microorganisms (GCM) 10K type strain sequencing project: providing services to taxonomists for standard genome sequencing and annotation.</title>
        <authorList>
            <consortium name="The Broad Institute Genomics Platform"/>
            <consortium name="The Broad Institute Genome Sequencing Center for Infectious Disease"/>
            <person name="Wu L."/>
            <person name="Ma J."/>
        </authorList>
    </citation>
    <scope>NUCLEOTIDE SEQUENCE [LARGE SCALE GENOMIC DNA]</scope>
    <source>
        <strain evidence="9">CGMCC 4.7277</strain>
    </source>
</reference>
<organism evidence="8 9">
    <name type="scientific">Polaromonas jejuensis</name>
    <dbReference type="NCBI Taxonomy" id="457502"/>
    <lineage>
        <taxon>Bacteria</taxon>
        <taxon>Pseudomonadati</taxon>
        <taxon>Pseudomonadota</taxon>
        <taxon>Betaproteobacteria</taxon>
        <taxon>Burkholderiales</taxon>
        <taxon>Comamonadaceae</taxon>
        <taxon>Polaromonas</taxon>
    </lineage>
</organism>
<feature type="domain" description="Methylated-DNA-[protein]-cysteine S-methyltransferase DNA binding" evidence="7">
    <location>
        <begin position="89"/>
        <end position="171"/>
    </location>
</feature>
<evidence type="ECO:0000256" key="4">
    <source>
        <dbReference type="ARBA" id="ARBA00022763"/>
    </source>
</evidence>
<dbReference type="GO" id="GO:0003908">
    <property type="term" value="F:methylated-DNA-[protein]-cysteine S-methyltransferase activity"/>
    <property type="evidence" value="ECO:0007669"/>
    <property type="project" value="UniProtKB-EC"/>
</dbReference>